<dbReference type="Pfam" id="PF02575">
    <property type="entry name" value="YbaB_DNA_bd"/>
    <property type="match status" value="1"/>
</dbReference>
<dbReference type="AlphaFoldDB" id="A0A7G1KH30"/>
<dbReference type="SUPFAM" id="SSF82607">
    <property type="entry name" value="YbaB-like"/>
    <property type="match status" value="1"/>
</dbReference>
<dbReference type="Proteomes" id="UP000516173">
    <property type="component" value="Chromosome"/>
</dbReference>
<keyword evidence="1" id="KW-0175">Coiled coil</keyword>
<accession>A0A7G1KH30</accession>
<gene>
    <name evidence="3" type="ORF">NWFMUON74_22000</name>
</gene>
<sequence length="169" mass="18826">MTDSEREAMRARNEELRIQVDSMLETYEQQRRELADLHSRLASTTGEAWSSDNLVRVVSNVSGVPLEVHLVPEAFKRSTPEKLGRSMAEAAQAAARAATEQSQQAVAPIEELAGELPDLSDIVPGAPSIKDLVRSLLPEPTPDAQAPPPLDEEEEDDYYRNRSYLDDRR</sequence>
<evidence type="ECO:0000256" key="1">
    <source>
        <dbReference type="SAM" id="Coils"/>
    </source>
</evidence>
<reference evidence="3 4" key="1">
    <citation type="submission" date="2020-08" db="EMBL/GenBank/DDBJ databases">
        <title>Genome Sequencing of Nocardia wallacei strain FMUON74 and assembly.</title>
        <authorList>
            <person name="Toyokawa M."/>
            <person name="Uesaka K."/>
        </authorList>
    </citation>
    <scope>NUCLEOTIDE SEQUENCE [LARGE SCALE GENOMIC DNA]</scope>
    <source>
        <strain evidence="3 4">FMUON74</strain>
    </source>
</reference>
<dbReference type="Gene3D" id="3.30.1310.10">
    <property type="entry name" value="Nucleoid-associated protein YbaB-like domain"/>
    <property type="match status" value="1"/>
</dbReference>
<proteinExistence type="predicted"/>
<protein>
    <recommendedName>
        <fullName evidence="5">DNA-binding protein</fullName>
    </recommendedName>
</protein>
<evidence type="ECO:0000313" key="4">
    <source>
        <dbReference type="Proteomes" id="UP000516173"/>
    </source>
</evidence>
<name>A0A7G1KH30_9NOCA</name>
<feature type="region of interest" description="Disordered" evidence="2">
    <location>
        <begin position="133"/>
        <end position="169"/>
    </location>
</feature>
<dbReference type="GeneID" id="80346763"/>
<evidence type="ECO:0000313" key="3">
    <source>
        <dbReference type="EMBL" id="BCK54428.1"/>
    </source>
</evidence>
<dbReference type="RefSeq" id="WP_187687694.1">
    <property type="nucleotide sequence ID" value="NZ_AP023396.1"/>
</dbReference>
<dbReference type="InterPro" id="IPR004401">
    <property type="entry name" value="YbaB/EbfC"/>
</dbReference>
<feature type="coiled-coil region" evidence="1">
    <location>
        <begin position="6"/>
        <end position="47"/>
    </location>
</feature>
<feature type="compositionally biased region" description="Pro residues" evidence="2">
    <location>
        <begin position="139"/>
        <end position="149"/>
    </location>
</feature>
<dbReference type="GO" id="GO:0003677">
    <property type="term" value="F:DNA binding"/>
    <property type="evidence" value="ECO:0007669"/>
    <property type="project" value="InterPro"/>
</dbReference>
<keyword evidence="4" id="KW-1185">Reference proteome</keyword>
<feature type="compositionally biased region" description="Basic and acidic residues" evidence="2">
    <location>
        <begin position="158"/>
        <end position="169"/>
    </location>
</feature>
<evidence type="ECO:0000256" key="2">
    <source>
        <dbReference type="SAM" id="MobiDB-lite"/>
    </source>
</evidence>
<organism evidence="3 4">
    <name type="scientific">Nocardia wallacei</name>
    <dbReference type="NCBI Taxonomy" id="480035"/>
    <lineage>
        <taxon>Bacteria</taxon>
        <taxon>Bacillati</taxon>
        <taxon>Actinomycetota</taxon>
        <taxon>Actinomycetes</taxon>
        <taxon>Mycobacteriales</taxon>
        <taxon>Nocardiaceae</taxon>
        <taxon>Nocardia</taxon>
    </lineage>
</organism>
<dbReference type="EMBL" id="AP023396">
    <property type="protein sequence ID" value="BCK54428.1"/>
    <property type="molecule type" value="Genomic_DNA"/>
</dbReference>
<evidence type="ECO:0008006" key="5">
    <source>
        <dbReference type="Google" id="ProtNLM"/>
    </source>
</evidence>
<dbReference type="KEGG" id="nwl:NWFMUON74_22000"/>
<dbReference type="InterPro" id="IPR036894">
    <property type="entry name" value="YbaB-like_sf"/>
</dbReference>